<dbReference type="EMBL" id="NESQ01000048">
    <property type="protein sequence ID" value="PUU81219.1"/>
    <property type="molecule type" value="Genomic_DNA"/>
</dbReference>
<evidence type="ECO:0000313" key="8">
    <source>
        <dbReference type="EMBL" id="PUU81219.1"/>
    </source>
</evidence>
<evidence type="ECO:0000256" key="5">
    <source>
        <dbReference type="SAM" id="MobiDB-lite"/>
    </source>
</evidence>
<feature type="region of interest" description="Disordered" evidence="5">
    <location>
        <begin position="1"/>
        <end position="133"/>
    </location>
</feature>
<dbReference type="GO" id="GO:0004386">
    <property type="term" value="F:helicase activity"/>
    <property type="evidence" value="ECO:0007669"/>
    <property type="project" value="UniProtKB-KW"/>
</dbReference>
<dbReference type="Pfam" id="PF00270">
    <property type="entry name" value="DEAD"/>
    <property type="match status" value="1"/>
</dbReference>
<gene>
    <name evidence="8" type="ORF">B9Z19DRAFT_1122384</name>
</gene>
<dbReference type="OrthoDB" id="5600252at2759"/>
<dbReference type="CDD" id="cd18791">
    <property type="entry name" value="SF2_C_RHA"/>
    <property type="match status" value="1"/>
</dbReference>
<feature type="region of interest" description="Disordered" evidence="5">
    <location>
        <begin position="447"/>
        <end position="466"/>
    </location>
</feature>
<evidence type="ECO:0000256" key="4">
    <source>
        <dbReference type="ARBA" id="ARBA00022840"/>
    </source>
</evidence>
<reference evidence="8 9" key="1">
    <citation type="submission" date="2017-04" db="EMBL/GenBank/DDBJ databases">
        <title>Draft genome sequence of Tuber borchii Vittad., a whitish edible truffle.</title>
        <authorList>
            <consortium name="DOE Joint Genome Institute"/>
            <person name="Murat C."/>
            <person name="Kuo A."/>
            <person name="Barry K.W."/>
            <person name="Clum A."/>
            <person name="Dockter R.B."/>
            <person name="Fauchery L."/>
            <person name="Iotti M."/>
            <person name="Kohler A."/>
            <person name="Labutti K."/>
            <person name="Lindquist E.A."/>
            <person name="Lipzen A."/>
            <person name="Ohm R.A."/>
            <person name="Wang M."/>
            <person name="Grigoriev I.V."/>
            <person name="Zambonelli A."/>
            <person name="Martin F.M."/>
        </authorList>
    </citation>
    <scope>NUCLEOTIDE SEQUENCE [LARGE SCALE GENOMIC DNA]</scope>
    <source>
        <strain evidence="8 9">Tbo3840</strain>
    </source>
</reference>
<dbReference type="PANTHER" id="PTHR18934">
    <property type="entry name" value="ATP-DEPENDENT RNA HELICASE"/>
    <property type="match status" value="1"/>
</dbReference>
<dbReference type="Gene3D" id="1.20.120.1080">
    <property type="match status" value="1"/>
</dbReference>
<feature type="compositionally biased region" description="Polar residues" evidence="5">
    <location>
        <begin position="70"/>
        <end position="82"/>
    </location>
</feature>
<dbReference type="SMART" id="SM00847">
    <property type="entry name" value="HA2"/>
    <property type="match status" value="1"/>
</dbReference>
<dbReference type="InterPro" id="IPR001650">
    <property type="entry name" value="Helicase_C-like"/>
</dbReference>
<feature type="domain" description="Helicase C-terminal" evidence="7">
    <location>
        <begin position="808"/>
        <end position="981"/>
    </location>
</feature>
<dbReference type="GO" id="GO:0005524">
    <property type="term" value="F:ATP binding"/>
    <property type="evidence" value="ECO:0007669"/>
    <property type="project" value="UniProtKB-KW"/>
</dbReference>
<dbReference type="InterPro" id="IPR007502">
    <property type="entry name" value="Helicase-assoc_dom"/>
</dbReference>
<dbReference type="CDD" id="cd17917">
    <property type="entry name" value="DEXHc_RHA-like"/>
    <property type="match status" value="1"/>
</dbReference>
<dbReference type="PROSITE" id="PS51194">
    <property type="entry name" value="HELICASE_CTER"/>
    <property type="match status" value="1"/>
</dbReference>
<keyword evidence="2 8" id="KW-0378">Hydrolase</keyword>
<dbReference type="SMART" id="SM00487">
    <property type="entry name" value="DEXDc"/>
    <property type="match status" value="1"/>
</dbReference>
<evidence type="ECO:0000256" key="3">
    <source>
        <dbReference type="ARBA" id="ARBA00022806"/>
    </source>
</evidence>
<evidence type="ECO:0000256" key="1">
    <source>
        <dbReference type="ARBA" id="ARBA00022741"/>
    </source>
</evidence>
<comment type="caution">
    <text evidence="8">The sequence shown here is derived from an EMBL/GenBank/DDBJ whole genome shotgun (WGS) entry which is preliminary data.</text>
</comment>
<dbReference type="SMART" id="SM00490">
    <property type="entry name" value="HELICc"/>
    <property type="match status" value="1"/>
</dbReference>
<keyword evidence="9" id="KW-1185">Reference proteome</keyword>
<dbReference type="PROSITE" id="PS51192">
    <property type="entry name" value="HELICASE_ATP_BIND_1"/>
    <property type="match status" value="1"/>
</dbReference>
<evidence type="ECO:0000259" key="7">
    <source>
        <dbReference type="PROSITE" id="PS51194"/>
    </source>
</evidence>
<dbReference type="Pfam" id="PF04408">
    <property type="entry name" value="WHD_HA2"/>
    <property type="match status" value="1"/>
</dbReference>
<dbReference type="PANTHER" id="PTHR18934:SF203">
    <property type="entry name" value="ATP-DEPENDENT RNA HELICASE A"/>
    <property type="match status" value="1"/>
</dbReference>
<feature type="compositionally biased region" description="Polar residues" evidence="5">
    <location>
        <begin position="121"/>
        <end position="132"/>
    </location>
</feature>
<feature type="compositionally biased region" description="Basic and acidic residues" evidence="5">
    <location>
        <begin position="60"/>
        <end position="69"/>
    </location>
</feature>
<dbReference type="InterPro" id="IPR011545">
    <property type="entry name" value="DEAD/DEAH_box_helicase_dom"/>
</dbReference>
<keyword evidence="3" id="KW-0347">Helicase</keyword>
<dbReference type="FunFam" id="1.20.120.1080:FF:000002">
    <property type="entry name" value="Putative ATP-dependent RNA helicase DHX36"/>
    <property type="match status" value="1"/>
</dbReference>
<feature type="domain" description="Helicase ATP-binding" evidence="6">
    <location>
        <begin position="516"/>
        <end position="691"/>
    </location>
</feature>
<dbReference type="InterPro" id="IPR048333">
    <property type="entry name" value="HA2_WH"/>
</dbReference>
<feature type="compositionally biased region" description="Polar residues" evidence="5">
    <location>
        <begin position="14"/>
        <end position="30"/>
    </location>
</feature>
<keyword evidence="1" id="KW-0547">Nucleotide-binding</keyword>
<feature type="compositionally biased region" description="Polar residues" evidence="5">
    <location>
        <begin position="1361"/>
        <end position="1378"/>
    </location>
</feature>
<proteinExistence type="predicted"/>
<dbReference type="InterPro" id="IPR014001">
    <property type="entry name" value="Helicase_ATP-bd"/>
</dbReference>
<feature type="compositionally biased region" description="Polar residues" evidence="5">
    <location>
        <begin position="1442"/>
        <end position="1453"/>
    </location>
</feature>
<dbReference type="SUPFAM" id="SSF52540">
    <property type="entry name" value="P-loop containing nucleoside triphosphate hydrolases"/>
    <property type="match status" value="1"/>
</dbReference>
<dbReference type="GO" id="GO:0003723">
    <property type="term" value="F:RNA binding"/>
    <property type="evidence" value="ECO:0007669"/>
    <property type="project" value="TreeGrafter"/>
</dbReference>
<dbReference type="InterPro" id="IPR027417">
    <property type="entry name" value="P-loop_NTPase"/>
</dbReference>
<dbReference type="GO" id="GO:0016787">
    <property type="term" value="F:hydrolase activity"/>
    <property type="evidence" value="ECO:0007669"/>
    <property type="project" value="UniProtKB-KW"/>
</dbReference>
<dbReference type="Pfam" id="PF00271">
    <property type="entry name" value="Helicase_C"/>
    <property type="match status" value="1"/>
</dbReference>
<name>A0A2T7A0E9_TUBBO</name>
<evidence type="ECO:0000313" key="9">
    <source>
        <dbReference type="Proteomes" id="UP000244722"/>
    </source>
</evidence>
<evidence type="ECO:0000259" key="6">
    <source>
        <dbReference type="PROSITE" id="PS51192"/>
    </source>
</evidence>
<feature type="compositionally biased region" description="Basic and acidic residues" evidence="5">
    <location>
        <begin position="1381"/>
        <end position="1393"/>
    </location>
</feature>
<dbReference type="Gene3D" id="3.40.50.300">
    <property type="entry name" value="P-loop containing nucleotide triphosphate hydrolases"/>
    <property type="match status" value="2"/>
</dbReference>
<protein>
    <submittedName>
        <fullName evidence="8">P-loop containing nucleoside triphosphate hydrolase protein</fullName>
    </submittedName>
</protein>
<sequence length="1518" mass="168745">MQHQSPGKGFPAHSLSSTWRPSLNRTSVPDSQDRWASAHAAQEEAWTQYDGLGPVNPVRDLSRDWRSKGEGQQSMTHGSQRGRNAEIKNPFPKGANKGRSGGGHRETSRNGRSPPSKRGRQAQTARGPQNLKTEIVDDIWLTKNFEQPQPDDYKNAPETLFTNPKTFLWEFKGIAAKSSFASHKGGIYRCTVIATLPDRTKMEACGDAKNKKVAENSACRHLVLKLHQRGMLHDIINNTESAGAHDRELLNDEAEAKMDIYDYCARFDAVPTVDVRETKRPGARKGLFEVTVGFPQQNILATARASELKNAEIVASVEFKRQAEEFHSKQGGSTIIVKDISSINSRNARKFFEFFKIAQMVLDENPLGEPVEFVGKKYAETAAYLTGAIGLKQMRPELFPKFIEALRLGNGELLKPLLPSWIGIDRDCISIMTDTLYAVKRIGMPGSRDEEDRMEEEQERNSWRSGPRRALDPAFVGVKSKRLLESYEEYLNDPTLETLRRKREELPMNQYRAKVLDIVNSNAVSIIVGATGSGKTTQVPQILLEEAIKNGTGANCNIICTQPRRIAATSVAARVAVERNEPLQKSIGYQVRFDAKLPIAGGSVTYCTTGILLQQLRNSADEALDGITHLVIDEVHERDILIDFLLIILKRVMYDRMERGLPEVKVVLMSATMDTELFANYFQYKNADGKHVPCPNLSVPGRTFPVKEVYLDEIQDTLQSTYSPHQLSSLREEDTRLYLGVEQSISRDVSRVPSRVPSRAASARGDMEDDAVDATINWKQEIKLGSDGQAIVSSEKEDALVPIGLIALTVAHITRISDDGAILVFLPGLEEIQAVNEVLRTQTPLGVDFRDESKFKLSMLHSSIPNQNEVFEDVPEGCRKVILSTNIAETSVTIPDVKYVVDSGKLREKQYEQARRITQLVCTWISKSNSKQRAGRAGRVQNGNYYALFSKSRFDSLRGTGLPEMLRSDLQEICLDIKAQGFKDSVAQFLSEAIEPPSRNAIEASLTQLRLLGALTEDEGLTPLGRVLATMPVEPALGKMILLAVIFRCLDPIMILGSSSGVRDIFVAPPERRAEANRVRNSFVRDTGSDHMALVNAFREWRFIRDRDGMHAAHRFAEENFLHRGALRTLDATTLQIEELLVKASIIPHVRRNERNGSEIGHPSSNEYSDHVPLIKALTLAGMYPNIAVASGGRGLRTPNENFSMIHPTSIHYTNRSDSGMPFGTLVTFTTKAKSNDGGTLLLRTVTEARPLMAILFGGKLESSGTIIEIDGWLPFQVPPQAMKTTKDFRICLDKLLGHAFRGLSKRNSRGNSFLADDKARETFAEGMAELLRIDNQQAARRAASAERERGSASGHGRNQPWDTTKQAFGGSRNQSYDRGNISERFDQGDQSHSRSNGGIGFARKDQSYDRSNINERFTQRDQPHSRGNGGIGFARRDQSFDRGNSNERFGNQSSTRRDRSFDRSSFGQGPAPQRRGGNSGSSFQRGSDFGAQSGLRRELSAGGRGDWGFNSGGSRRF</sequence>
<organism evidence="8 9">
    <name type="scientific">Tuber borchii</name>
    <name type="common">White truffle</name>
    <dbReference type="NCBI Taxonomy" id="42251"/>
    <lineage>
        <taxon>Eukaryota</taxon>
        <taxon>Fungi</taxon>
        <taxon>Dikarya</taxon>
        <taxon>Ascomycota</taxon>
        <taxon>Pezizomycotina</taxon>
        <taxon>Pezizomycetes</taxon>
        <taxon>Pezizales</taxon>
        <taxon>Tuberaceae</taxon>
        <taxon>Tuber</taxon>
    </lineage>
</organism>
<dbReference type="STRING" id="42251.A0A2T7A0E9"/>
<dbReference type="Pfam" id="PF21010">
    <property type="entry name" value="HA2_C"/>
    <property type="match status" value="1"/>
</dbReference>
<feature type="region of interest" description="Disordered" evidence="5">
    <location>
        <begin position="1338"/>
        <end position="1518"/>
    </location>
</feature>
<accession>A0A2T7A0E9</accession>
<dbReference type="Proteomes" id="UP000244722">
    <property type="component" value="Unassembled WGS sequence"/>
</dbReference>
<evidence type="ECO:0000256" key="2">
    <source>
        <dbReference type="ARBA" id="ARBA00022801"/>
    </source>
</evidence>
<keyword evidence="4" id="KW-0067">ATP-binding</keyword>